<name>A0A2I0ANJ8_9ASPA</name>
<evidence type="ECO:0000313" key="1">
    <source>
        <dbReference type="EMBL" id="PKA57139.1"/>
    </source>
</evidence>
<sequence length="98" mass="11036">MGNEEMKIERKSSIENEPRTLSLEQIHYARGLEPVLGVGNMKVERECGDGDLPGLMMSFRDILMTFATTKTNREAAHIVLHATIKYKANVTFPKKGQD</sequence>
<dbReference type="Proteomes" id="UP000236161">
    <property type="component" value="Unassembled WGS sequence"/>
</dbReference>
<proteinExistence type="predicted"/>
<dbReference type="OrthoDB" id="603047at2759"/>
<keyword evidence="2" id="KW-1185">Reference proteome</keyword>
<dbReference type="EMBL" id="KZ451969">
    <property type="protein sequence ID" value="PKA57139.1"/>
    <property type="molecule type" value="Genomic_DNA"/>
</dbReference>
<evidence type="ECO:0000313" key="2">
    <source>
        <dbReference type="Proteomes" id="UP000236161"/>
    </source>
</evidence>
<organism evidence="1 2">
    <name type="scientific">Apostasia shenzhenica</name>
    <dbReference type="NCBI Taxonomy" id="1088818"/>
    <lineage>
        <taxon>Eukaryota</taxon>
        <taxon>Viridiplantae</taxon>
        <taxon>Streptophyta</taxon>
        <taxon>Embryophyta</taxon>
        <taxon>Tracheophyta</taxon>
        <taxon>Spermatophyta</taxon>
        <taxon>Magnoliopsida</taxon>
        <taxon>Liliopsida</taxon>
        <taxon>Asparagales</taxon>
        <taxon>Orchidaceae</taxon>
        <taxon>Apostasioideae</taxon>
        <taxon>Apostasia</taxon>
    </lineage>
</organism>
<gene>
    <name evidence="1" type="ORF">AXF42_Ash002443</name>
</gene>
<dbReference type="AlphaFoldDB" id="A0A2I0ANJ8"/>
<accession>A0A2I0ANJ8</accession>
<protein>
    <submittedName>
        <fullName evidence="1">Uncharacterized protein</fullName>
    </submittedName>
</protein>
<reference evidence="1 2" key="1">
    <citation type="journal article" date="2017" name="Nature">
        <title>The Apostasia genome and the evolution of orchids.</title>
        <authorList>
            <person name="Zhang G.Q."/>
            <person name="Liu K.W."/>
            <person name="Li Z."/>
            <person name="Lohaus R."/>
            <person name="Hsiao Y.Y."/>
            <person name="Niu S.C."/>
            <person name="Wang J.Y."/>
            <person name="Lin Y.C."/>
            <person name="Xu Q."/>
            <person name="Chen L.J."/>
            <person name="Yoshida K."/>
            <person name="Fujiwara S."/>
            <person name="Wang Z.W."/>
            <person name="Zhang Y.Q."/>
            <person name="Mitsuda N."/>
            <person name="Wang M."/>
            <person name="Liu G.H."/>
            <person name="Pecoraro L."/>
            <person name="Huang H.X."/>
            <person name="Xiao X.J."/>
            <person name="Lin M."/>
            <person name="Wu X.Y."/>
            <person name="Wu W.L."/>
            <person name="Chen Y.Y."/>
            <person name="Chang S.B."/>
            <person name="Sakamoto S."/>
            <person name="Ohme-Takagi M."/>
            <person name="Yagi M."/>
            <person name="Zeng S.J."/>
            <person name="Shen C.Y."/>
            <person name="Yeh C.M."/>
            <person name="Luo Y.B."/>
            <person name="Tsai W.C."/>
            <person name="Van de Peer Y."/>
            <person name="Liu Z.J."/>
        </authorList>
    </citation>
    <scope>NUCLEOTIDE SEQUENCE [LARGE SCALE GENOMIC DNA]</scope>
    <source>
        <strain evidence="2">cv. Shenzhen</strain>
        <tissue evidence="1">Stem</tissue>
    </source>
</reference>